<dbReference type="RefSeq" id="WP_086593557.1">
    <property type="nucleotide sequence ID" value="NZ_MTSE01000003.1"/>
</dbReference>
<proteinExistence type="predicted"/>
<feature type="compositionally biased region" description="Polar residues" evidence="1">
    <location>
        <begin position="305"/>
        <end position="319"/>
    </location>
</feature>
<reference evidence="2 3" key="1">
    <citation type="submission" date="2017-01" db="EMBL/GenBank/DDBJ databases">
        <title>A new Hymenobacter.</title>
        <authorList>
            <person name="Liang Y."/>
            <person name="Feng F."/>
        </authorList>
    </citation>
    <scope>NUCLEOTIDE SEQUENCE [LARGE SCALE GENOMIC DNA]</scope>
    <source>
        <strain evidence="2">MIMBbqt21</strain>
    </source>
</reference>
<feature type="compositionally biased region" description="Polar residues" evidence="1">
    <location>
        <begin position="258"/>
        <end position="297"/>
    </location>
</feature>
<dbReference type="AlphaFoldDB" id="A0A243WG93"/>
<evidence type="ECO:0000313" key="3">
    <source>
        <dbReference type="Proteomes" id="UP000194873"/>
    </source>
</evidence>
<comment type="caution">
    <text evidence="2">The sequence shown here is derived from an EMBL/GenBank/DDBJ whole genome shotgun (WGS) entry which is preliminary data.</text>
</comment>
<sequence length="362" mass="39428">MPKTIDYPRTSYTGAWEVAEIVDDTGGKCAIDTCARKLNRKVSGSFKAIIGSAVKFGLVTSKRELLTTTNLFRRIKHAYDKQEEKIYHREAFLNPPLFTQICRKFRNRELPIHMFDVILIREFGVEEINAQTVSKAFVDGARMVGILDERNIVADIDQLAAQQAPRRELASTEMPLNAFKPPLAAAGVGTNALNNANDSGSVLPPDQSSPIVPTSLPPLASPSPTTNAGFVPPLRGRDAISSLFGLDTDDMDEDDTSSKPSSDAVITTPQAQSVSKELTSTSANTNITGETTTSVTNPPVRPSDRASTTAVTRSENLESNRTSTYSVHIVGPGIDSNLMIQDTDDLDIVNILLEKIRKQLNR</sequence>
<dbReference type="OrthoDB" id="874548at2"/>
<keyword evidence="3" id="KW-1185">Reference proteome</keyword>
<name>A0A243WG93_9BACT</name>
<gene>
    <name evidence="2" type="ORF">BXP70_08305</name>
</gene>
<protein>
    <submittedName>
        <fullName evidence="2">Uncharacterized protein</fullName>
    </submittedName>
</protein>
<accession>A0A243WG93</accession>
<feature type="region of interest" description="Disordered" evidence="1">
    <location>
        <begin position="196"/>
        <end position="319"/>
    </location>
</feature>
<evidence type="ECO:0000313" key="2">
    <source>
        <dbReference type="EMBL" id="OUJ74750.1"/>
    </source>
</evidence>
<dbReference type="Proteomes" id="UP000194873">
    <property type="component" value="Unassembled WGS sequence"/>
</dbReference>
<organism evidence="2 3">
    <name type="scientific">Hymenobacter crusticola</name>
    <dbReference type="NCBI Taxonomy" id="1770526"/>
    <lineage>
        <taxon>Bacteria</taxon>
        <taxon>Pseudomonadati</taxon>
        <taxon>Bacteroidota</taxon>
        <taxon>Cytophagia</taxon>
        <taxon>Cytophagales</taxon>
        <taxon>Hymenobacteraceae</taxon>
        <taxon>Hymenobacter</taxon>
    </lineage>
</organism>
<evidence type="ECO:0000256" key="1">
    <source>
        <dbReference type="SAM" id="MobiDB-lite"/>
    </source>
</evidence>
<feature type="compositionally biased region" description="Polar residues" evidence="1">
    <location>
        <begin position="196"/>
        <end position="212"/>
    </location>
</feature>
<dbReference type="EMBL" id="MTSE01000003">
    <property type="protein sequence ID" value="OUJ74750.1"/>
    <property type="molecule type" value="Genomic_DNA"/>
</dbReference>